<dbReference type="KEGG" id="fls:GLV81_16810"/>
<organism evidence="5 6">
    <name type="scientific">Phnomibacter ginsenosidimutans</name>
    <dbReference type="NCBI Taxonomy" id="2676868"/>
    <lineage>
        <taxon>Bacteria</taxon>
        <taxon>Pseudomonadati</taxon>
        <taxon>Bacteroidota</taxon>
        <taxon>Chitinophagia</taxon>
        <taxon>Chitinophagales</taxon>
        <taxon>Chitinophagaceae</taxon>
        <taxon>Phnomibacter</taxon>
    </lineage>
</organism>
<evidence type="ECO:0000256" key="1">
    <source>
        <dbReference type="ARBA" id="ARBA00023015"/>
    </source>
</evidence>
<dbReference type="PANTHER" id="PTHR43280:SF28">
    <property type="entry name" value="HTH-TYPE TRANSCRIPTIONAL ACTIVATOR RHAS"/>
    <property type="match status" value="1"/>
</dbReference>
<dbReference type="EMBL" id="CP046566">
    <property type="protein sequence ID" value="QGW29552.1"/>
    <property type="molecule type" value="Genomic_DNA"/>
</dbReference>
<reference evidence="5 6" key="1">
    <citation type="submission" date="2019-11" db="EMBL/GenBank/DDBJ databases">
        <authorList>
            <person name="Im W.T."/>
        </authorList>
    </citation>
    <scope>NUCLEOTIDE SEQUENCE [LARGE SCALE GENOMIC DNA]</scope>
    <source>
        <strain evidence="5 6">SB-02</strain>
    </source>
</reference>
<proteinExistence type="predicted"/>
<dbReference type="PANTHER" id="PTHR43280">
    <property type="entry name" value="ARAC-FAMILY TRANSCRIPTIONAL REGULATOR"/>
    <property type="match status" value="1"/>
</dbReference>
<evidence type="ECO:0000259" key="4">
    <source>
        <dbReference type="PROSITE" id="PS01124"/>
    </source>
</evidence>
<dbReference type="GO" id="GO:0043565">
    <property type="term" value="F:sequence-specific DNA binding"/>
    <property type="evidence" value="ECO:0007669"/>
    <property type="project" value="InterPro"/>
</dbReference>
<dbReference type="Proteomes" id="UP000426027">
    <property type="component" value="Chromosome"/>
</dbReference>
<keyword evidence="1" id="KW-0805">Transcription regulation</keyword>
<evidence type="ECO:0000313" key="5">
    <source>
        <dbReference type="EMBL" id="QGW29552.1"/>
    </source>
</evidence>
<evidence type="ECO:0000256" key="2">
    <source>
        <dbReference type="ARBA" id="ARBA00023125"/>
    </source>
</evidence>
<dbReference type="AlphaFoldDB" id="A0A6I6GRH7"/>
<dbReference type="Gene3D" id="1.10.10.60">
    <property type="entry name" value="Homeodomain-like"/>
    <property type="match status" value="2"/>
</dbReference>
<dbReference type="SUPFAM" id="SSF46689">
    <property type="entry name" value="Homeodomain-like"/>
    <property type="match status" value="2"/>
</dbReference>
<dbReference type="InterPro" id="IPR018060">
    <property type="entry name" value="HTH_AraC"/>
</dbReference>
<dbReference type="PROSITE" id="PS01124">
    <property type="entry name" value="HTH_ARAC_FAMILY_2"/>
    <property type="match status" value="1"/>
</dbReference>
<accession>A0A6I6GRH7</accession>
<keyword evidence="3" id="KW-0804">Transcription</keyword>
<keyword evidence="6" id="KW-1185">Reference proteome</keyword>
<dbReference type="Pfam" id="PF12833">
    <property type="entry name" value="HTH_18"/>
    <property type="match status" value="1"/>
</dbReference>
<keyword evidence="2" id="KW-0238">DNA-binding</keyword>
<gene>
    <name evidence="5" type="ORF">GLV81_16810</name>
</gene>
<dbReference type="PROSITE" id="PS00041">
    <property type="entry name" value="HTH_ARAC_FAMILY_1"/>
    <property type="match status" value="1"/>
</dbReference>
<evidence type="ECO:0000256" key="3">
    <source>
        <dbReference type="ARBA" id="ARBA00023163"/>
    </source>
</evidence>
<evidence type="ECO:0000313" key="6">
    <source>
        <dbReference type="Proteomes" id="UP000426027"/>
    </source>
</evidence>
<dbReference type="InterPro" id="IPR018062">
    <property type="entry name" value="HTH_AraC-typ_CS"/>
</dbReference>
<sequence length="308" mass="35676">MFAPSNKLNKIDLTKPAQLSTLVENRRIFNMRHCELNVFESYQQAQLVPLTFGDLVITSMVRGKKVMHLFDHPSFDYVPGETVIVPANETMRIDFPEAATDNPTQCIALAVSDNHLQQTLHFLNEHYQQPDEETHWNISFQQYHFENDAEVSALINKIMRISMSTEKAKDIYADLTLKELLVRLVQSQQLFAIEATAATAANSSRLHAVIDYIQQHLHEKLSIEQLCKKAYLNRNDFFRLFKEQFGLTPVDYINQQRIKRAKELMRIGEDSLSNISWRCGFSDVNYFSRLFRKMEGMAPSNYFRQSGA</sequence>
<protein>
    <submittedName>
        <fullName evidence="5">Helix-turn-helix domain-containing protein</fullName>
    </submittedName>
</protein>
<feature type="domain" description="HTH araC/xylS-type" evidence="4">
    <location>
        <begin position="207"/>
        <end position="305"/>
    </location>
</feature>
<dbReference type="InterPro" id="IPR009057">
    <property type="entry name" value="Homeodomain-like_sf"/>
</dbReference>
<dbReference type="RefSeq" id="WP_157479904.1">
    <property type="nucleotide sequence ID" value="NZ_CP046566.1"/>
</dbReference>
<dbReference type="Pfam" id="PF06719">
    <property type="entry name" value="AraC_N"/>
    <property type="match status" value="1"/>
</dbReference>
<dbReference type="SMART" id="SM00342">
    <property type="entry name" value="HTH_ARAC"/>
    <property type="match status" value="1"/>
</dbReference>
<name>A0A6I6GRH7_9BACT</name>
<dbReference type="InterPro" id="IPR020449">
    <property type="entry name" value="Tscrpt_reg_AraC-type_HTH"/>
</dbReference>
<dbReference type="PRINTS" id="PR00032">
    <property type="entry name" value="HTHARAC"/>
</dbReference>
<dbReference type="InterPro" id="IPR009594">
    <property type="entry name" value="Tscrpt_reg_HTH_AraC_N"/>
</dbReference>
<dbReference type="GO" id="GO:0003700">
    <property type="term" value="F:DNA-binding transcription factor activity"/>
    <property type="evidence" value="ECO:0007669"/>
    <property type="project" value="InterPro"/>
</dbReference>